<dbReference type="SMART" id="SM00448">
    <property type="entry name" value="REC"/>
    <property type="match status" value="1"/>
</dbReference>
<evidence type="ECO:0000313" key="9">
    <source>
        <dbReference type="Proteomes" id="UP000007842"/>
    </source>
</evidence>
<dbReference type="Pfam" id="PF00072">
    <property type="entry name" value="Response_reg"/>
    <property type="match status" value="1"/>
</dbReference>
<dbReference type="Pfam" id="PF00196">
    <property type="entry name" value="GerE"/>
    <property type="match status" value="1"/>
</dbReference>
<dbReference type="Proteomes" id="UP000007842">
    <property type="component" value="Plasmid pSCATT"/>
</dbReference>
<keyword evidence="4" id="KW-0804">Transcription</keyword>
<dbReference type="PATRIC" id="fig|1003195.11.peg.534"/>
<keyword evidence="2" id="KW-0805">Transcription regulation</keyword>
<dbReference type="GO" id="GO:0003677">
    <property type="term" value="F:DNA binding"/>
    <property type="evidence" value="ECO:0007669"/>
    <property type="project" value="UniProtKB-KW"/>
</dbReference>
<keyword evidence="8" id="KW-0614">Plasmid</keyword>
<evidence type="ECO:0000259" key="6">
    <source>
        <dbReference type="PROSITE" id="PS50043"/>
    </source>
</evidence>
<dbReference type="Gene3D" id="3.40.50.2300">
    <property type="match status" value="1"/>
</dbReference>
<accession>F8JME1</accession>
<dbReference type="OrthoDB" id="9808843at2"/>
<sequence length="231" mass="24935">MNQDEPPIRVLVADDQILIRAGVAALIRATPGMDVVGEAADGDEAVRLAQAHHPDVVLMDIRMPVLDGVEATRRLLADDAPHRPHVLVLTTFDLDEYVYSALKAGADGFLLKDIPPQRLLSAVRTVAEGNTLLDPHITRRLVEAHTRPLPPPAVHSPTLAPLTARESEVLSLVAKGLTNAEIADRLMMSESTVKTHLNRTMTKLDLSSRAQAVVIAYETGLVRPSGPSTNP</sequence>
<dbReference type="InterPro" id="IPR039420">
    <property type="entry name" value="WalR-like"/>
</dbReference>
<accession>G8XEV6</accession>
<organism evidence="8 9">
    <name type="scientific">Streptantibioticus cattleyicolor (strain ATCC 35852 / DSM 46488 / JCM 4925 / NBRC 14057 / NRRL 8057)</name>
    <name type="common">Streptomyces cattleya</name>
    <dbReference type="NCBI Taxonomy" id="1003195"/>
    <lineage>
        <taxon>Bacteria</taxon>
        <taxon>Bacillati</taxon>
        <taxon>Actinomycetota</taxon>
        <taxon>Actinomycetes</taxon>
        <taxon>Kitasatosporales</taxon>
        <taxon>Streptomycetaceae</taxon>
        <taxon>Streptantibioticus</taxon>
    </lineage>
</organism>
<dbReference type="RefSeq" id="WP_014151008.1">
    <property type="nucleotide sequence ID" value="NC_016113.1"/>
</dbReference>
<dbReference type="PRINTS" id="PR00038">
    <property type="entry name" value="HTHLUXR"/>
</dbReference>
<reference evidence="9" key="1">
    <citation type="submission" date="2011-12" db="EMBL/GenBank/DDBJ databases">
        <title>Complete genome sequence of Streptomyces cattleya strain DSM 46488.</title>
        <authorList>
            <person name="Ou H.-Y."/>
            <person name="Li P."/>
            <person name="Zhao C."/>
            <person name="O'Hagan D."/>
            <person name="Deng Z."/>
        </authorList>
    </citation>
    <scope>NUCLEOTIDE SEQUENCE [LARGE SCALE GENOMIC DNA]</scope>
    <source>
        <strain evidence="9">ATCC 35852 / DSM 46488 / JCM 4925 / NBRC 14057 / NRRL 8057</strain>
        <plasmid evidence="9">Plasmid pSCATT</plasmid>
    </source>
</reference>
<evidence type="ECO:0000313" key="8">
    <source>
        <dbReference type="EMBL" id="AEW99379.1"/>
    </source>
</evidence>
<dbReference type="AlphaFoldDB" id="F8JME1"/>
<dbReference type="PROSITE" id="PS50043">
    <property type="entry name" value="HTH_LUXR_2"/>
    <property type="match status" value="1"/>
</dbReference>
<dbReference type="EMBL" id="CP003229">
    <property type="protein sequence ID" value="AEW99379.1"/>
    <property type="molecule type" value="Genomic_DNA"/>
</dbReference>
<dbReference type="PANTHER" id="PTHR43214:SF24">
    <property type="entry name" value="TRANSCRIPTIONAL REGULATORY PROTEIN NARL-RELATED"/>
    <property type="match status" value="1"/>
</dbReference>
<dbReference type="HOGENOM" id="CLU_000445_90_10_11"/>
<keyword evidence="9" id="KW-1185">Reference proteome</keyword>
<proteinExistence type="predicted"/>
<dbReference type="InterPro" id="IPR000792">
    <property type="entry name" value="Tscrpt_reg_LuxR_C"/>
</dbReference>
<feature type="domain" description="Response regulatory" evidence="7">
    <location>
        <begin position="9"/>
        <end position="127"/>
    </location>
</feature>
<dbReference type="InterPro" id="IPR011006">
    <property type="entry name" value="CheY-like_superfamily"/>
</dbReference>
<dbReference type="KEGG" id="sct:SCAT_p0553"/>
<feature type="modified residue" description="4-aspartylphosphate" evidence="5">
    <location>
        <position position="60"/>
    </location>
</feature>
<dbReference type="GO" id="GO:0000160">
    <property type="term" value="P:phosphorelay signal transduction system"/>
    <property type="evidence" value="ECO:0007669"/>
    <property type="project" value="InterPro"/>
</dbReference>
<dbReference type="PROSITE" id="PS50110">
    <property type="entry name" value="RESPONSE_REGULATORY"/>
    <property type="match status" value="1"/>
</dbReference>
<name>F8JME1_STREN</name>
<feature type="domain" description="HTH luxR-type" evidence="6">
    <location>
        <begin position="155"/>
        <end position="220"/>
    </location>
</feature>
<evidence type="ECO:0000256" key="4">
    <source>
        <dbReference type="ARBA" id="ARBA00023163"/>
    </source>
</evidence>
<evidence type="ECO:0000259" key="7">
    <source>
        <dbReference type="PROSITE" id="PS50110"/>
    </source>
</evidence>
<keyword evidence="1 5" id="KW-0597">Phosphoprotein</keyword>
<gene>
    <name evidence="8" type="ordered locus">SCATT_p11860</name>
</gene>
<keyword evidence="3" id="KW-0238">DNA-binding</keyword>
<dbReference type="GO" id="GO:0006355">
    <property type="term" value="P:regulation of DNA-templated transcription"/>
    <property type="evidence" value="ECO:0007669"/>
    <property type="project" value="InterPro"/>
</dbReference>
<dbReference type="InterPro" id="IPR058245">
    <property type="entry name" value="NreC/VraR/RcsB-like_REC"/>
</dbReference>
<dbReference type="SMART" id="SM00421">
    <property type="entry name" value="HTH_LUXR"/>
    <property type="match status" value="1"/>
</dbReference>
<dbReference type="InterPro" id="IPR016032">
    <property type="entry name" value="Sig_transdc_resp-reg_C-effctor"/>
</dbReference>
<dbReference type="CDD" id="cd06170">
    <property type="entry name" value="LuxR_C_like"/>
    <property type="match status" value="1"/>
</dbReference>
<protein>
    <submittedName>
        <fullName evidence="8">Two-component system regulator</fullName>
    </submittedName>
</protein>
<evidence type="ECO:0000256" key="5">
    <source>
        <dbReference type="PROSITE-ProRule" id="PRU00169"/>
    </source>
</evidence>
<dbReference type="PROSITE" id="PS00622">
    <property type="entry name" value="HTH_LUXR_1"/>
    <property type="match status" value="1"/>
</dbReference>
<dbReference type="CDD" id="cd17535">
    <property type="entry name" value="REC_NarL-like"/>
    <property type="match status" value="1"/>
</dbReference>
<evidence type="ECO:0000256" key="2">
    <source>
        <dbReference type="ARBA" id="ARBA00023015"/>
    </source>
</evidence>
<evidence type="ECO:0000256" key="1">
    <source>
        <dbReference type="ARBA" id="ARBA00022553"/>
    </source>
</evidence>
<geneLocation type="plasmid" evidence="8 9">
    <name>pSCATT</name>
</geneLocation>
<dbReference type="SUPFAM" id="SSF46894">
    <property type="entry name" value="C-terminal effector domain of the bipartite response regulators"/>
    <property type="match status" value="1"/>
</dbReference>
<dbReference type="InterPro" id="IPR001789">
    <property type="entry name" value="Sig_transdc_resp-reg_receiver"/>
</dbReference>
<dbReference type="KEGG" id="scy:SCATT_p11860"/>
<dbReference type="PANTHER" id="PTHR43214">
    <property type="entry name" value="TWO-COMPONENT RESPONSE REGULATOR"/>
    <property type="match status" value="1"/>
</dbReference>
<evidence type="ECO:0000256" key="3">
    <source>
        <dbReference type="ARBA" id="ARBA00023125"/>
    </source>
</evidence>
<dbReference type="SUPFAM" id="SSF52172">
    <property type="entry name" value="CheY-like"/>
    <property type="match status" value="1"/>
</dbReference>